<evidence type="ECO:0000256" key="7">
    <source>
        <dbReference type="ARBA" id="ARBA00023014"/>
    </source>
</evidence>
<dbReference type="GO" id="GO:0005739">
    <property type="term" value="C:mitochondrion"/>
    <property type="evidence" value="ECO:0007669"/>
    <property type="project" value="UniProtKB-ARBA"/>
</dbReference>
<dbReference type="NCBIfam" id="NF004538">
    <property type="entry name" value="PRK05888.1-4"/>
    <property type="match status" value="1"/>
</dbReference>
<dbReference type="HAMAP" id="MF_01351">
    <property type="entry name" value="NDH1_NuoI"/>
    <property type="match status" value="1"/>
</dbReference>
<evidence type="ECO:0000256" key="1">
    <source>
        <dbReference type="ARBA" id="ARBA00001966"/>
    </source>
</evidence>
<dbReference type="InterPro" id="IPR017900">
    <property type="entry name" value="4Fe4S_Fe_S_CS"/>
</dbReference>
<proteinExistence type="inferred from homology"/>
<dbReference type="Pfam" id="PF12838">
    <property type="entry name" value="Fer4_7"/>
    <property type="match status" value="1"/>
</dbReference>
<keyword evidence="4" id="KW-0479">Metal-binding</keyword>
<dbReference type="GO" id="GO:0030248">
    <property type="term" value="F:cellulose binding"/>
    <property type="evidence" value="ECO:0007669"/>
    <property type="project" value="UniProtKB-UniRule"/>
</dbReference>
<keyword evidence="8" id="KW-0964">Secreted</keyword>
<dbReference type="InterPro" id="IPR010226">
    <property type="entry name" value="NADH_quinone_OxRdtase_chainI"/>
</dbReference>
<evidence type="ECO:0000256" key="5">
    <source>
        <dbReference type="ARBA" id="ARBA00022967"/>
    </source>
</evidence>
<dbReference type="NCBIfam" id="NF004539">
    <property type="entry name" value="PRK05888.1-5"/>
    <property type="match status" value="1"/>
</dbReference>
<comment type="subcellular location">
    <subcellularLocation>
        <location evidence="8">Secreted</location>
    </subcellularLocation>
</comment>
<dbReference type="PROSITE" id="PS00198">
    <property type="entry name" value="4FE4S_FER_1"/>
    <property type="match status" value="1"/>
</dbReference>
<keyword evidence="8" id="KW-0119">Carbohydrate metabolism</keyword>
<dbReference type="PANTHER" id="PTHR10849:SF20">
    <property type="entry name" value="NADH DEHYDROGENASE [UBIQUINONE] IRON-SULFUR PROTEIN 8, MITOCHONDRIAL"/>
    <property type="match status" value="1"/>
</dbReference>
<keyword evidence="3" id="KW-0004">4Fe-4S</keyword>
<feature type="domain" description="4Fe-4S ferredoxin-type" evidence="9">
    <location>
        <begin position="137"/>
        <end position="166"/>
    </location>
</feature>
<dbReference type="GO" id="GO:0003954">
    <property type="term" value="F:NADH dehydrogenase activity"/>
    <property type="evidence" value="ECO:0007669"/>
    <property type="project" value="TreeGrafter"/>
</dbReference>
<comment type="function">
    <text evidence="8">Lytic polysaccharide monooxygenase (LMPO) that depolymerizes crystalline and amorphous polysaccharides via the oxidation of scissile alpha- or beta-(1-4)-glycosidic bonds, yielding C1 and/or C4 oxidation products. Catalysis by LPMOs requires the reduction of the active-site copper from Cu(II) to Cu(I) by a reducing agent and H(2)O(2) or O(2) as a cosubstrate.</text>
</comment>
<dbReference type="NCBIfam" id="TIGR01971">
    <property type="entry name" value="NuoI"/>
    <property type="match status" value="1"/>
</dbReference>
<dbReference type="GO" id="GO:0008810">
    <property type="term" value="F:cellulase activity"/>
    <property type="evidence" value="ECO:0007669"/>
    <property type="project" value="UniProtKB-UniRule"/>
</dbReference>
<comment type="cofactor">
    <cofactor evidence="1">
        <name>[4Fe-4S] cluster</name>
        <dbReference type="ChEBI" id="CHEBI:49883"/>
    </cofactor>
</comment>
<evidence type="ECO:0000256" key="4">
    <source>
        <dbReference type="ARBA" id="ARBA00022723"/>
    </source>
</evidence>
<protein>
    <recommendedName>
        <fullName evidence="8">AA9 family lytic polysaccharide monooxygenase</fullName>
        <ecNumber evidence="8">1.14.99.56</ecNumber>
    </recommendedName>
    <alternativeName>
        <fullName evidence="8">Endo-beta-1,4-glucanase</fullName>
    </alternativeName>
    <alternativeName>
        <fullName evidence="8">Glycosyl hydrolase 61 family protein</fullName>
    </alternativeName>
</protein>
<dbReference type="EC" id="1.14.99.56" evidence="8"/>
<dbReference type="InterPro" id="IPR017896">
    <property type="entry name" value="4Fe4S_Fe-S-bd"/>
</dbReference>
<dbReference type="GO" id="GO:0051539">
    <property type="term" value="F:4 iron, 4 sulfur cluster binding"/>
    <property type="evidence" value="ECO:0007669"/>
    <property type="project" value="UniProtKB-KW"/>
</dbReference>
<keyword evidence="6" id="KW-0408">Iron</keyword>
<dbReference type="SUPFAM" id="SSF54862">
    <property type="entry name" value="4Fe-4S ferredoxins"/>
    <property type="match status" value="1"/>
</dbReference>
<evidence type="ECO:0000256" key="2">
    <source>
        <dbReference type="ARBA" id="ARBA00010277"/>
    </source>
</evidence>
<keyword evidence="8" id="KW-1015">Disulfide bond</keyword>
<dbReference type="GO" id="GO:0016020">
    <property type="term" value="C:membrane"/>
    <property type="evidence" value="ECO:0007669"/>
    <property type="project" value="InterPro"/>
</dbReference>
<dbReference type="Gene3D" id="3.30.70.3270">
    <property type="match status" value="1"/>
</dbReference>
<keyword evidence="8" id="KW-0136">Cellulose degradation</keyword>
<dbReference type="CDD" id="cd21175">
    <property type="entry name" value="LPMO_AA9"/>
    <property type="match status" value="1"/>
</dbReference>
<dbReference type="GO" id="GO:0046872">
    <property type="term" value="F:metal ion binding"/>
    <property type="evidence" value="ECO:0007669"/>
    <property type="project" value="UniProtKB-KW"/>
</dbReference>
<dbReference type="eggNOG" id="ENOG502SMM6">
    <property type="taxonomic scope" value="Eukaryota"/>
</dbReference>
<dbReference type="AlphaFoldDB" id="A0A0W0GAP7"/>
<organism evidence="10 11">
    <name type="scientific">Moniliophthora roreri</name>
    <name type="common">Frosty pod rot fungus</name>
    <name type="synonym">Monilia roreri</name>
    <dbReference type="NCBI Taxonomy" id="221103"/>
    <lineage>
        <taxon>Eukaryota</taxon>
        <taxon>Fungi</taxon>
        <taxon>Dikarya</taxon>
        <taxon>Basidiomycota</taxon>
        <taxon>Agaricomycotina</taxon>
        <taxon>Agaricomycetes</taxon>
        <taxon>Agaricomycetidae</taxon>
        <taxon>Agaricales</taxon>
        <taxon>Marasmiineae</taxon>
        <taxon>Marasmiaceae</taxon>
        <taxon>Moniliophthora</taxon>
    </lineage>
</organism>
<dbReference type="PANTHER" id="PTHR10849">
    <property type="entry name" value="NADH DEHYDROGENASE UBIQUINONE IRON-SULFUR PROTEIN 8, MITOCHONDRIAL"/>
    <property type="match status" value="1"/>
</dbReference>
<feature type="domain" description="4Fe-4S ferredoxin-type" evidence="9">
    <location>
        <begin position="176"/>
        <end position="205"/>
    </location>
</feature>
<dbReference type="GO" id="GO:0006120">
    <property type="term" value="P:mitochondrial electron transport, NADH to ubiquinone"/>
    <property type="evidence" value="ECO:0007669"/>
    <property type="project" value="TreeGrafter"/>
</dbReference>
<dbReference type="PROSITE" id="PS51379">
    <property type="entry name" value="4FE4S_FER_2"/>
    <property type="match status" value="2"/>
</dbReference>
<reference evidence="10 11" key="1">
    <citation type="submission" date="2015-12" db="EMBL/GenBank/DDBJ databases">
        <title>Draft genome sequence of Moniliophthora roreri, the causal agent of frosty pod rot of cacao.</title>
        <authorList>
            <person name="Aime M.C."/>
            <person name="Diaz-Valderrama J.R."/>
            <person name="Kijpornyongpan T."/>
            <person name="Phillips-Mora W."/>
        </authorList>
    </citation>
    <scope>NUCLEOTIDE SEQUENCE [LARGE SCALE GENOMIC DNA]</scope>
    <source>
        <strain evidence="10 11">MCA 2952</strain>
    </source>
</reference>
<evidence type="ECO:0000256" key="3">
    <source>
        <dbReference type="ARBA" id="ARBA00022485"/>
    </source>
</evidence>
<evidence type="ECO:0000313" key="10">
    <source>
        <dbReference type="EMBL" id="KTB45634.1"/>
    </source>
</evidence>
<sequence>MSLPRQQLLGLVPRFRILSFSPARSAILAQRSISSSRCSNADHQDHHHHDHILHSDMKLLHQKQAAPPLYANRDKDVAMYKRGATAIDKAVHLFFMTEIMRGLWIVVEQFFRQPYTIMYPFEKGPLSPRFRGEHALRRYPSGEERCIACKLCEAICPAQAITIESEARMDGSRRTTKYDIDMTKCIYCGFCQEACPVDAIVETQNQEFATETREELMYNKEKLLANGDRAEAEIAANLHAEDQLSWRIMRPFILVASLSCIASVLGHGYVQQLKIGNEYVQTWNPYKDPQQHVTRITRPFKDNGPIPDNEFTTSAITCNVGKTLETQNMPVNATAVVPAGTTVQFLWTDWQSDHPGPIMTYLARCPGSCSTFKADSGKIWVKIQEDGYDANQNPPWASKRLPTVNSTWSATIPKTLQSGEYILRHEILGLQRASEVGRAQFYPACHQITVTNGGSKTLPAGIALPGDYTLDDPGILLEYRDISATNPYTPPGGRPWTG</sequence>
<evidence type="ECO:0000256" key="6">
    <source>
        <dbReference type="ARBA" id="ARBA00023004"/>
    </source>
</evidence>
<comment type="caution">
    <text evidence="10">The sequence shown here is derived from an EMBL/GenBank/DDBJ whole genome shotgun (WGS) entry which is preliminary data.</text>
</comment>
<dbReference type="GO" id="GO:0032981">
    <property type="term" value="P:mitochondrial respiratory chain complex I assembly"/>
    <property type="evidence" value="ECO:0007669"/>
    <property type="project" value="TreeGrafter"/>
</dbReference>
<keyword evidence="5" id="KW-1278">Translocase</keyword>
<dbReference type="EMBL" id="LATX01000656">
    <property type="protein sequence ID" value="KTB45634.1"/>
    <property type="molecule type" value="Genomic_DNA"/>
</dbReference>
<gene>
    <name evidence="10" type="ORF">WG66_1813</name>
</gene>
<name>A0A0W0GAP7_MONRR</name>
<evidence type="ECO:0000259" key="9">
    <source>
        <dbReference type="PROSITE" id="PS51379"/>
    </source>
</evidence>
<keyword evidence="7" id="KW-0411">Iron-sulfur</keyword>
<dbReference type="GO" id="GO:0030245">
    <property type="term" value="P:cellulose catabolic process"/>
    <property type="evidence" value="ECO:0007669"/>
    <property type="project" value="UniProtKB-UniRule"/>
</dbReference>
<keyword evidence="8" id="KW-0624">Polysaccharide degradation</keyword>
<dbReference type="Pfam" id="PF03443">
    <property type="entry name" value="AA9"/>
    <property type="match status" value="1"/>
</dbReference>
<dbReference type="Proteomes" id="UP000054988">
    <property type="component" value="Unassembled WGS sequence"/>
</dbReference>
<dbReference type="InterPro" id="IPR005103">
    <property type="entry name" value="AA9_LPMO"/>
</dbReference>
<evidence type="ECO:0000313" key="11">
    <source>
        <dbReference type="Proteomes" id="UP000054988"/>
    </source>
</evidence>
<accession>A0A0W0GAP7</accession>
<comment type="catalytic activity">
    <reaction evidence="8">
        <text>[(1-&gt;4)-beta-D-glucosyl]n+m + reduced acceptor + O2 = 4-dehydro-beta-D-glucosyl-[(1-&gt;4)-beta-D-glucosyl]n-1 + [(1-&gt;4)-beta-D-glucosyl]m + acceptor + H2O.</text>
        <dbReference type="EC" id="1.14.99.56"/>
    </reaction>
</comment>
<comment type="similarity">
    <text evidence="2">Belongs to the complex I 23 kDa subunit family.</text>
</comment>
<evidence type="ECO:0000256" key="8">
    <source>
        <dbReference type="RuleBase" id="RU368122"/>
    </source>
</evidence>
<dbReference type="GO" id="GO:0005576">
    <property type="term" value="C:extracellular region"/>
    <property type="evidence" value="ECO:0007669"/>
    <property type="project" value="UniProtKB-SubCell"/>
</dbReference>
<comment type="domain">
    <text evidence="8">Has a modular structure: an endo-beta-1,4-glucanase catalytic module at the N-terminus, a linker rich in serines and threonines, and a C-terminal carbohydrate-binding module (CBM).</text>
</comment>
<dbReference type="Gene3D" id="2.70.50.70">
    <property type="match status" value="1"/>
</dbReference>
<dbReference type="FunFam" id="3.30.70.3270:FF:000001">
    <property type="entry name" value="NADH-quinone oxidoreductase subunit I 1"/>
    <property type="match status" value="1"/>
</dbReference>